<accession>A0A843TVF2</accession>
<evidence type="ECO:0000313" key="2">
    <source>
        <dbReference type="Proteomes" id="UP000652761"/>
    </source>
</evidence>
<name>A0A843TVF2_COLES</name>
<comment type="caution">
    <text evidence="1">The sequence shown here is derived from an EMBL/GenBank/DDBJ whole genome shotgun (WGS) entry which is preliminary data.</text>
</comment>
<dbReference type="EMBL" id="NMUH01000163">
    <property type="protein sequence ID" value="MQL73364.1"/>
    <property type="molecule type" value="Genomic_DNA"/>
</dbReference>
<reference evidence="1" key="1">
    <citation type="submission" date="2017-07" db="EMBL/GenBank/DDBJ databases">
        <title>Taro Niue Genome Assembly and Annotation.</title>
        <authorList>
            <person name="Atibalentja N."/>
            <person name="Keating K."/>
            <person name="Fields C.J."/>
        </authorList>
    </citation>
    <scope>NUCLEOTIDE SEQUENCE</scope>
    <source>
        <strain evidence="1">Niue_2</strain>
        <tissue evidence="1">Leaf</tissue>
    </source>
</reference>
<protein>
    <submittedName>
        <fullName evidence="1">Uncharacterized protein</fullName>
    </submittedName>
</protein>
<keyword evidence="2" id="KW-1185">Reference proteome</keyword>
<dbReference type="AlphaFoldDB" id="A0A843TVF2"/>
<sequence>MTTEVGGMGGRISPLPCRTSPLERTVLPAPDSVAVTGVKSAATAPSSALNFAPSTPRVSCIGDFAHPPERSDSSLTMIRPSSVDIFVTASERSTIEATDALRLGVLTSWRGLRARRGSRSSSSSAASSASSMTRGTALVAFFFLRARRSSDTSSSEV</sequence>
<dbReference type="Proteomes" id="UP000652761">
    <property type="component" value="Unassembled WGS sequence"/>
</dbReference>
<gene>
    <name evidence="1" type="ORF">Taro_005729</name>
</gene>
<organism evidence="1 2">
    <name type="scientific">Colocasia esculenta</name>
    <name type="common">Wild taro</name>
    <name type="synonym">Arum esculentum</name>
    <dbReference type="NCBI Taxonomy" id="4460"/>
    <lineage>
        <taxon>Eukaryota</taxon>
        <taxon>Viridiplantae</taxon>
        <taxon>Streptophyta</taxon>
        <taxon>Embryophyta</taxon>
        <taxon>Tracheophyta</taxon>
        <taxon>Spermatophyta</taxon>
        <taxon>Magnoliopsida</taxon>
        <taxon>Liliopsida</taxon>
        <taxon>Araceae</taxon>
        <taxon>Aroideae</taxon>
        <taxon>Colocasieae</taxon>
        <taxon>Colocasia</taxon>
    </lineage>
</organism>
<evidence type="ECO:0000313" key="1">
    <source>
        <dbReference type="EMBL" id="MQL73364.1"/>
    </source>
</evidence>
<proteinExistence type="predicted"/>